<dbReference type="Proteomes" id="UP000839781">
    <property type="component" value="Unassembled WGS sequence"/>
</dbReference>
<feature type="transmembrane region" description="Helical" evidence="1">
    <location>
        <begin position="12"/>
        <end position="30"/>
    </location>
</feature>
<organism evidence="2">
    <name type="scientific">Salmonella diarizonae</name>
    <dbReference type="NCBI Taxonomy" id="59204"/>
    <lineage>
        <taxon>Bacteria</taxon>
        <taxon>Pseudomonadati</taxon>
        <taxon>Pseudomonadota</taxon>
        <taxon>Gammaproteobacteria</taxon>
        <taxon>Enterobacterales</taxon>
        <taxon>Enterobacteriaceae</taxon>
        <taxon>Salmonella</taxon>
    </lineage>
</organism>
<protein>
    <submittedName>
        <fullName evidence="2">Uncharacterized protein</fullName>
    </submittedName>
</protein>
<accession>A0A5Y3W0M9</accession>
<comment type="caution">
    <text evidence="2">The sequence shown here is derived from an EMBL/GenBank/DDBJ whole genome shotgun (WGS) entry which is preliminary data.</text>
</comment>
<dbReference type="AlphaFoldDB" id="A0A5Y3W0M9"/>
<feature type="transmembrane region" description="Helical" evidence="1">
    <location>
        <begin position="124"/>
        <end position="148"/>
    </location>
</feature>
<feature type="transmembrane region" description="Helical" evidence="1">
    <location>
        <begin position="50"/>
        <end position="79"/>
    </location>
</feature>
<sequence>MSSPNEELKTGARLTLFLVSYMPLFLIMTVNQLYKKKDYLHWGGMHKEAFAVYVENFGAITVIILLVLFGVMGLVLLLFNMEERVENDGDLVKIIDIENKNSESISYLFTYLLPFLFQDLSDPISVFSLFILLLVTFLIYCNSSMILINPTLAIRYSLYNIVYTTGGKNEKKGMVICKSKYLDEDDYIKIQKIGHKLFYAKFQEQEE</sequence>
<keyword evidence="1" id="KW-0472">Membrane</keyword>
<evidence type="ECO:0000256" key="1">
    <source>
        <dbReference type="SAM" id="Phobius"/>
    </source>
</evidence>
<name>A0A5Y3W0M9_SALDZ</name>
<proteinExistence type="predicted"/>
<reference evidence="2" key="1">
    <citation type="submission" date="2018-05" db="EMBL/GenBank/DDBJ databases">
        <authorList>
            <person name="Ashton P.M."/>
            <person name="Dallman T."/>
            <person name="Nair S."/>
            <person name="De Pinna E."/>
            <person name="Peters T."/>
            <person name="Grant K."/>
        </authorList>
    </citation>
    <scope>NUCLEOTIDE SEQUENCE [LARGE SCALE GENOMIC DNA]</scope>
    <source>
        <strain evidence="2">474878</strain>
    </source>
</reference>
<gene>
    <name evidence="2" type="ORF">DLB95_09375</name>
</gene>
<keyword evidence="1" id="KW-0812">Transmembrane</keyword>
<keyword evidence="1" id="KW-1133">Transmembrane helix</keyword>
<evidence type="ECO:0000313" key="2">
    <source>
        <dbReference type="EMBL" id="ECJ4377484.1"/>
    </source>
</evidence>
<dbReference type="EMBL" id="AAIYJF010000005">
    <property type="protein sequence ID" value="ECJ4377484.1"/>
    <property type="molecule type" value="Genomic_DNA"/>
</dbReference>